<gene>
    <name evidence="1" type="ORF">FWILDA_LOCUS4624</name>
</gene>
<dbReference type="AlphaFoldDB" id="A0A9W4WLJ8"/>
<name>A0A9W4WLJ8_9GLOM</name>
<dbReference type="Proteomes" id="UP001153678">
    <property type="component" value="Unassembled WGS sequence"/>
</dbReference>
<comment type="caution">
    <text evidence="1">The sequence shown here is derived from an EMBL/GenBank/DDBJ whole genome shotgun (WGS) entry which is preliminary data.</text>
</comment>
<sequence length="75" mass="8665">MTSMIFKTGGDSVLKKKLKRIKPSNCRKDGTFRKMNQEIMSNGLILYFLTDDLDNQPICKFLANQKENSYDHFGT</sequence>
<keyword evidence="2" id="KW-1185">Reference proteome</keyword>
<organism evidence="1 2">
    <name type="scientific">Funneliformis geosporum</name>
    <dbReference type="NCBI Taxonomy" id="1117311"/>
    <lineage>
        <taxon>Eukaryota</taxon>
        <taxon>Fungi</taxon>
        <taxon>Fungi incertae sedis</taxon>
        <taxon>Mucoromycota</taxon>
        <taxon>Glomeromycotina</taxon>
        <taxon>Glomeromycetes</taxon>
        <taxon>Glomerales</taxon>
        <taxon>Glomeraceae</taxon>
        <taxon>Funneliformis</taxon>
    </lineage>
</organism>
<proteinExistence type="predicted"/>
<dbReference type="EMBL" id="CAMKVN010000709">
    <property type="protein sequence ID" value="CAI2170520.1"/>
    <property type="molecule type" value="Genomic_DNA"/>
</dbReference>
<evidence type="ECO:0000313" key="2">
    <source>
        <dbReference type="Proteomes" id="UP001153678"/>
    </source>
</evidence>
<protein>
    <submittedName>
        <fullName evidence="1">15722_t:CDS:1</fullName>
    </submittedName>
</protein>
<evidence type="ECO:0000313" key="1">
    <source>
        <dbReference type="EMBL" id="CAI2170520.1"/>
    </source>
</evidence>
<accession>A0A9W4WLJ8</accession>
<reference evidence="1" key="1">
    <citation type="submission" date="2022-08" db="EMBL/GenBank/DDBJ databases">
        <authorList>
            <person name="Kallberg Y."/>
            <person name="Tangrot J."/>
            <person name="Rosling A."/>
        </authorList>
    </citation>
    <scope>NUCLEOTIDE SEQUENCE</scope>
    <source>
        <strain evidence="1">Wild A</strain>
    </source>
</reference>